<comment type="caution">
    <text evidence="4">The sequence shown here is derived from an EMBL/GenBank/DDBJ whole genome shotgun (WGS) entry which is preliminary data.</text>
</comment>
<keyword evidence="2" id="KW-0833">Ubl conjugation pathway</keyword>
<name>A0A0K9Q515_ZOSMR</name>
<comment type="pathway">
    <text evidence="1">Protein modification; protein ubiquitination.</text>
</comment>
<dbReference type="PANTHER" id="PTHR47463:SF2">
    <property type="entry name" value="F-BOX PROTEIN SKIP16"/>
    <property type="match status" value="1"/>
</dbReference>
<dbReference type="Gene3D" id="2.60.40.1470">
    <property type="entry name" value="ApaG domain"/>
    <property type="match status" value="1"/>
</dbReference>
<keyword evidence="5" id="KW-1185">Reference proteome</keyword>
<dbReference type="Pfam" id="PF04379">
    <property type="entry name" value="DUF525"/>
    <property type="match status" value="1"/>
</dbReference>
<dbReference type="OMA" id="YVHDKDC"/>
<evidence type="ECO:0000259" key="3">
    <source>
        <dbReference type="PROSITE" id="PS51087"/>
    </source>
</evidence>
<dbReference type="STRING" id="29655.A0A0K9Q515"/>
<dbReference type="SUPFAM" id="SSF110069">
    <property type="entry name" value="ApaG-like"/>
    <property type="match status" value="1"/>
</dbReference>
<sequence length="439" mass="49537">MELEKMDGLVLGSILCKLGSKNASIFACVSSICKFHACDDGLWRVFCREDLDLLLPCDPNGNSCSSFKVAYEMWRESFRSYPLELVKRCKKNWDGIKNWAADHFPEVLPTLQNGASELEIRDLEEKLGLELPEPTRVLYRLCNGQSTQPTEMFTNIHYSLGIIGGYSFYNHTVNVHWLPLDLVIAETNRCRIMHDDSDFIVLKCIVVACSSNVEKFFLLSCTNGMLYVGTKNFMANGEMIPCVPKELIRMDSGGGDMTQQDGLLLWFEEHVRSCLSGKVNVQTKDDDRGINLFPQLPPLCSNVITHGVQVCASAIYIPERSKEDKHMFSYSIRMRLLPDGCTLDSRQFNSCQLSSRHWIIRCDETVIADFSGEAVIGKYPLLSVDKREFVYESCVPLFSTNGSVEGSFTFVPGRLTNPEGRSFEVKVGCFSLTVPDYIF</sequence>
<evidence type="ECO:0000313" key="4">
    <source>
        <dbReference type="EMBL" id="KMZ75555.1"/>
    </source>
</evidence>
<dbReference type="GO" id="GO:0019005">
    <property type="term" value="C:SCF ubiquitin ligase complex"/>
    <property type="evidence" value="ECO:0000318"/>
    <property type="project" value="GO_Central"/>
</dbReference>
<reference evidence="5" key="1">
    <citation type="journal article" date="2016" name="Nature">
        <title>The genome of the seagrass Zostera marina reveals angiosperm adaptation to the sea.</title>
        <authorList>
            <person name="Olsen J.L."/>
            <person name="Rouze P."/>
            <person name="Verhelst B."/>
            <person name="Lin Y.-C."/>
            <person name="Bayer T."/>
            <person name="Collen J."/>
            <person name="Dattolo E."/>
            <person name="De Paoli E."/>
            <person name="Dittami S."/>
            <person name="Maumus F."/>
            <person name="Michel G."/>
            <person name="Kersting A."/>
            <person name="Lauritano C."/>
            <person name="Lohaus R."/>
            <person name="Toepel M."/>
            <person name="Tonon T."/>
            <person name="Vanneste K."/>
            <person name="Amirebrahimi M."/>
            <person name="Brakel J."/>
            <person name="Bostroem C."/>
            <person name="Chovatia M."/>
            <person name="Grimwood J."/>
            <person name="Jenkins J.W."/>
            <person name="Jueterbock A."/>
            <person name="Mraz A."/>
            <person name="Stam W.T."/>
            <person name="Tice H."/>
            <person name="Bornberg-Bauer E."/>
            <person name="Green P.J."/>
            <person name="Pearson G.A."/>
            <person name="Procaccini G."/>
            <person name="Duarte C.M."/>
            <person name="Schmutz J."/>
            <person name="Reusch T.B.H."/>
            <person name="Van de Peer Y."/>
        </authorList>
    </citation>
    <scope>NUCLEOTIDE SEQUENCE [LARGE SCALE GENOMIC DNA]</scope>
    <source>
        <strain evidence="5">cv. Finnish</strain>
    </source>
</reference>
<organism evidence="4 5">
    <name type="scientific">Zostera marina</name>
    <name type="common">Eelgrass</name>
    <dbReference type="NCBI Taxonomy" id="29655"/>
    <lineage>
        <taxon>Eukaryota</taxon>
        <taxon>Viridiplantae</taxon>
        <taxon>Streptophyta</taxon>
        <taxon>Embryophyta</taxon>
        <taxon>Tracheophyta</taxon>
        <taxon>Spermatophyta</taxon>
        <taxon>Magnoliopsida</taxon>
        <taxon>Liliopsida</taxon>
        <taxon>Zosteraceae</taxon>
        <taxon>Zostera</taxon>
    </lineage>
</organism>
<dbReference type="Pfam" id="PF09346">
    <property type="entry name" value="SMI1_KNR4"/>
    <property type="match status" value="1"/>
</dbReference>
<feature type="domain" description="ApaG" evidence="3">
    <location>
        <begin position="302"/>
        <end position="439"/>
    </location>
</feature>
<dbReference type="InterPro" id="IPR036767">
    <property type="entry name" value="ApaG_sf"/>
</dbReference>
<dbReference type="InterPro" id="IPR007474">
    <property type="entry name" value="ApaG_domain"/>
</dbReference>
<dbReference type="InterPro" id="IPR018958">
    <property type="entry name" value="Knr4/Smi1-like_dom"/>
</dbReference>
<evidence type="ECO:0000256" key="2">
    <source>
        <dbReference type="ARBA" id="ARBA00022786"/>
    </source>
</evidence>
<dbReference type="Proteomes" id="UP000036987">
    <property type="component" value="Unassembled WGS sequence"/>
</dbReference>
<dbReference type="SMART" id="SM00860">
    <property type="entry name" value="SMI1_KNR4"/>
    <property type="match status" value="1"/>
</dbReference>
<proteinExistence type="predicted"/>
<accession>A0A0K9Q515</accession>
<protein>
    <submittedName>
        <fullName evidence="4">Protein ApaG</fullName>
    </submittedName>
</protein>
<dbReference type="EMBL" id="LFYR01000158">
    <property type="protein sequence ID" value="KMZ75555.1"/>
    <property type="molecule type" value="Genomic_DNA"/>
</dbReference>
<dbReference type="InterPro" id="IPR037883">
    <property type="entry name" value="Knr4/Smi1-like_sf"/>
</dbReference>
<gene>
    <name evidence="4" type="ORF">ZOSMA_113G00430</name>
</gene>
<dbReference type="AlphaFoldDB" id="A0A0K9Q515"/>
<dbReference type="PROSITE" id="PS51087">
    <property type="entry name" value="APAG"/>
    <property type="match status" value="1"/>
</dbReference>
<evidence type="ECO:0000313" key="5">
    <source>
        <dbReference type="Proteomes" id="UP000036987"/>
    </source>
</evidence>
<dbReference type="PANTHER" id="PTHR47463">
    <property type="entry name" value="F-BOX PROTEIN SKIP16"/>
    <property type="match status" value="1"/>
</dbReference>
<dbReference type="OrthoDB" id="2305498at2759"/>
<evidence type="ECO:0000256" key="1">
    <source>
        <dbReference type="ARBA" id="ARBA00004906"/>
    </source>
</evidence>
<dbReference type="SUPFAM" id="SSF160631">
    <property type="entry name" value="SMI1/KNR4-like"/>
    <property type="match status" value="1"/>
</dbReference>